<organism evidence="1 2">
    <name type="scientific">Rhizobium binae</name>
    <dbReference type="NCBI Taxonomy" id="1138190"/>
    <lineage>
        <taxon>Bacteria</taxon>
        <taxon>Pseudomonadati</taxon>
        <taxon>Pseudomonadota</taxon>
        <taxon>Alphaproteobacteria</taxon>
        <taxon>Hyphomicrobiales</taxon>
        <taxon>Rhizobiaceae</taxon>
        <taxon>Rhizobium/Agrobacterium group</taxon>
        <taxon>Rhizobium</taxon>
    </lineage>
</organism>
<reference evidence="1 2" key="1">
    <citation type="submission" date="2024-06" db="EMBL/GenBank/DDBJ databases">
        <title>Genomic Encyclopedia of Type Strains, Phase IV (KMG-IV): sequencing the most valuable type-strain genomes for metagenomic binning, comparative biology and taxonomic classification.</title>
        <authorList>
            <person name="Goeker M."/>
        </authorList>
    </citation>
    <scope>NUCLEOTIDE SEQUENCE [LARGE SCALE GENOMIC DNA]</scope>
    <source>
        <strain evidence="1 2">DSM 29288</strain>
    </source>
</reference>
<gene>
    <name evidence="1" type="ORF">ABID08_004847</name>
</gene>
<sequence length="175" mass="18701">MALCKSFHVQSHLLRCWSCSMSGGYSMRDPGMELTVDKSLSLKRLEGRGGSAGTFSGGQKPGAGRELRRASIVTDSVGGGELPVGPKQLRRVQRFSSSRGSDALRQIQARRLCRSRAGVNASDNVCGICLSSRAVRGQSDAVNRILAAHPVNGDPLAGTHRLVLHPQLCRCLPAH</sequence>
<name>A0ABV2MM25_9HYPH</name>
<accession>A0ABV2MM25</accession>
<dbReference type="EMBL" id="JBEPMY010000017">
    <property type="protein sequence ID" value="MET3757466.1"/>
    <property type="molecule type" value="Genomic_DNA"/>
</dbReference>
<evidence type="ECO:0000313" key="1">
    <source>
        <dbReference type="EMBL" id="MET3757466.1"/>
    </source>
</evidence>
<keyword evidence="2" id="KW-1185">Reference proteome</keyword>
<dbReference type="Proteomes" id="UP001549077">
    <property type="component" value="Unassembled WGS sequence"/>
</dbReference>
<evidence type="ECO:0000313" key="2">
    <source>
        <dbReference type="Proteomes" id="UP001549077"/>
    </source>
</evidence>
<comment type="caution">
    <text evidence="1">The sequence shown here is derived from an EMBL/GenBank/DDBJ whole genome shotgun (WGS) entry which is preliminary data.</text>
</comment>
<proteinExistence type="predicted"/>
<protein>
    <submittedName>
        <fullName evidence="1">Uncharacterized protein</fullName>
    </submittedName>
</protein>